<evidence type="ECO:0000259" key="9">
    <source>
        <dbReference type="PROSITE" id="PS51294"/>
    </source>
</evidence>
<feature type="domain" description="Myb-like" evidence="8">
    <location>
        <begin position="98"/>
        <end position="139"/>
    </location>
</feature>
<dbReference type="InterPro" id="IPR001005">
    <property type="entry name" value="SANT/Myb"/>
</dbReference>
<dbReference type="Gene3D" id="1.10.10.60">
    <property type="entry name" value="Homeodomain-like"/>
    <property type="match status" value="1"/>
</dbReference>
<keyword evidence="11" id="KW-1185">Reference proteome</keyword>
<evidence type="ECO:0000256" key="1">
    <source>
        <dbReference type="ARBA" id="ARBA00004123"/>
    </source>
</evidence>
<evidence type="ECO:0000256" key="6">
    <source>
        <dbReference type="ARBA" id="ARBA00023242"/>
    </source>
</evidence>
<comment type="caution">
    <text evidence="10">The sequence shown here is derived from an EMBL/GenBank/DDBJ whole genome shotgun (WGS) entry which is preliminary data.</text>
</comment>
<keyword evidence="5" id="KW-0804">Transcription</keyword>
<evidence type="ECO:0000256" key="7">
    <source>
        <dbReference type="SAM" id="MobiDB-lite"/>
    </source>
</evidence>
<evidence type="ECO:0000256" key="2">
    <source>
        <dbReference type="ARBA" id="ARBA00022737"/>
    </source>
</evidence>
<organism evidence="10 11">
    <name type="scientific">Dipteronia dyeriana</name>
    <dbReference type="NCBI Taxonomy" id="168575"/>
    <lineage>
        <taxon>Eukaryota</taxon>
        <taxon>Viridiplantae</taxon>
        <taxon>Streptophyta</taxon>
        <taxon>Embryophyta</taxon>
        <taxon>Tracheophyta</taxon>
        <taxon>Spermatophyta</taxon>
        <taxon>Magnoliopsida</taxon>
        <taxon>eudicotyledons</taxon>
        <taxon>Gunneridae</taxon>
        <taxon>Pentapetalae</taxon>
        <taxon>rosids</taxon>
        <taxon>malvids</taxon>
        <taxon>Sapindales</taxon>
        <taxon>Sapindaceae</taxon>
        <taxon>Hippocastanoideae</taxon>
        <taxon>Acereae</taxon>
        <taxon>Dipteronia</taxon>
    </lineage>
</organism>
<dbReference type="PROSITE" id="PS50090">
    <property type="entry name" value="MYB_LIKE"/>
    <property type="match status" value="1"/>
</dbReference>
<dbReference type="InterPro" id="IPR009057">
    <property type="entry name" value="Homeodomain-like_sf"/>
</dbReference>
<evidence type="ECO:0000313" key="11">
    <source>
        <dbReference type="Proteomes" id="UP001280121"/>
    </source>
</evidence>
<gene>
    <name evidence="10" type="ORF">Ddye_025872</name>
</gene>
<dbReference type="PANTHER" id="PTHR48000">
    <property type="entry name" value="OS09G0431300 PROTEIN"/>
    <property type="match status" value="1"/>
</dbReference>
<keyword evidence="3" id="KW-0805">Transcription regulation</keyword>
<feature type="region of interest" description="Disordered" evidence="7">
    <location>
        <begin position="167"/>
        <end position="218"/>
    </location>
</feature>
<comment type="subcellular location">
    <subcellularLocation>
        <location evidence="1">Nucleus</location>
    </subcellularLocation>
</comment>
<dbReference type="SUPFAM" id="SSF46689">
    <property type="entry name" value="Homeodomain-like"/>
    <property type="match status" value="1"/>
</dbReference>
<keyword evidence="4" id="KW-0238">DNA-binding</keyword>
<accession>A0AAD9TL20</accession>
<dbReference type="GO" id="GO:0005634">
    <property type="term" value="C:nucleus"/>
    <property type="evidence" value="ECO:0007669"/>
    <property type="project" value="UniProtKB-SubCell"/>
</dbReference>
<proteinExistence type="predicted"/>
<dbReference type="AlphaFoldDB" id="A0AAD9TL20"/>
<reference evidence="10" key="1">
    <citation type="journal article" date="2023" name="Plant J.">
        <title>Genome sequences and population genomics provide insights into the demographic history, inbreeding, and mutation load of two 'living fossil' tree species of Dipteronia.</title>
        <authorList>
            <person name="Feng Y."/>
            <person name="Comes H.P."/>
            <person name="Chen J."/>
            <person name="Zhu S."/>
            <person name="Lu R."/>
            <person name="Zhang X."/>
            <person name="Li P."/>
            <person name="Qiu J."/>
            <person name="Olsen K.M."/>
            <person name="Qiu Y."/>
        </authorList>
    </citation>
    <scope>NUCLEOTIDE SEQUENCE</scope>
    <source>
        <strain evidence="10">KIB01</strain>
    </source>
</reference>
<evidence type="ECO:0000256" key="4">
    <source>
        <dbReference type="ARBA" id="ARBA00023125"/>
    </source>
</evidence>
<evidence type="ECO:0000256" key="3">
    <source>
        <dbReference type="ARBA" id="ARBA00023015"/>
    </source>
</evidence>
<feature type="compositionally biased region" description="Basic and acidic residues" evidence="7">
    <location>
        <begin position="206"/>
        <end position="218"/>
    </location>
</feature>
<dbReference type="PANTHER" id="PTHR48000:SF67">
    <property type="entry name" value="MYB-LIKE DNA-BINDING DOMAIN CONTAINING PROTEIN, EXPRESSED"/>
    <property type="match status" value="1"/>
</dbReference>
<keyword evidence="6" id="KW-0539">Nucleus</keyword>
<name>A0AAD9TL20_9ROSI</name>
<dbReference type="InterPro" id="IPR017930">
    <property type="entry name" value="Myb_dom"/>
</dbReference>
<sequence length="218" mass="25046">MFTILSLIKLSNCLYWATFTEVLRFPRSPHVRIVCGEYDRDRTVISKQVAYADESFYCIFSDLNRNVKKHPEWQEFSGIIAVNNVPNFVYLSVAINGDLLLVAVYSNIQGPWPWRWSIIAARLPGRTGNDIKNYWICHLSRKLINSEDQNREKQITTKAEVIRPEPRYCNAATPVPPPPCLKEMPHLQPSQEESSSSSTPVILQHPELEQSRSECGNR</sequence>
<dbReference type="CDD" id="cd00167">
    <property type="entry name" value="SANT"/>
    <property type="match status" value="1"/>
</dbReference>
<evidence type="ECO:0000256" key="5">
    <source>
        <dbReference type="ARBA" id="ARBA00023163"/>
    </source>
</evidence>
<evidence type="ECO:0000259" key="8">
    <source>
        <dbReference type="PROSITE" id="PS50090"/>
    </source>
</evidence>
<dbReference type="EMBL" id="JANJYI010000008">
    <property type="protein sequence ID" value="KAK2638077.1"/>
    <property type="molecule type" value="Genomic_DNA"/>
</dbReference>
<dbReference type="Proteomes" id="UP001280121">
    <property type="component" value="Unassembled WGS sequence"/>
</dbReference>
<protein>
    <submittedName>
        <fullName evidence="10">Uncharacterized protein</fullName>
    </submittedName>
</protein>
<dbReference type="GO" id="GO:0003677">
    <property type="term" value="F:DNA binding"/>
    <property type="evidence" value="ECO:0007669"/>
    <property type="project" value="UniProtKB-KW"/>
</dbReference>
<dbReference type="PROSITE" id="PS51294">
    <property type="entry name" value="HTH_MYB"/>
    <property type="match status" value="1"/>
</dbReference>
<feature type="domain" description="HTH myb-type" evidence="9">
    <location>
        <begin position="115"/>
        <end position="143"/>
    </location>
</feature>
<evidence type="ECO:0000313" key="10">
    <source>
        <dbReference type="EMBL" id="KAK2638077.1"/>
    </source>
</evidence>
<keyword evidence="2" id="KW-0677">Repeat</keyword>
<dbReference type="Pfam" id="PF00249">
    <property type="entry name" value="Myb_DNA-binding"/>
    <property type="match status" value="1"/>
</dbReference>